<evidence type="ECO:0000256" key="1">
    <source>
        <dbReference type="ARBA" id="ARBA00010541"/>
    </source>
</evidence>
<dbReference type="Proteomes" id="UP001152523">
    <property type="component" value="Unassembled WGS sequence"/>
</dbReference>
<dbReference type="AlphaFoldDB" id="A0AAV0CEZ1"/>
<dbReference type="PANTHER" id="PTHR22939:SF125">
    <property type="entry name" value="PROTEASE DO-LIKE 14-RELATED"/>
    <property type="match status" value="1"/>
</dbReference>
<dbReference type="EMBL" id="CAMAPF010000024">
    <property type="protein sequence ID" value="CAH9073747.1"/>
    <property type="molecule type" value="Genomic_DNA"/>
</dbReference>
<dbReference type="InterPro" id="IPR001940">
    <property type="entry name" value="Peptidase_S1C"/>
</dbReference>
<sequence>MLVNCLQIYVTTQDGRTFVGLVEIVDSELDIAILKIQSETPFPYAKLGTSAELRPGDWVIAIGSPCFLNNTITLGIVSCVNRKGNDTGISTEYIQADCSVNPGNSGGPLVNIDGEVVGVSVWKFATSKYSNEVLATQGLGFYVPIDSVSKIMVENSTRKGY</sequence>
<dbReference type="InterPro" id="IPR009003">
    <property type="entry name" value="Peptidase_S1_PA"/>
</dbReference>
<evidence type="ECO:0008006" key="4">
    <source>
        <dbReference type="Google" id="ProtNLM"/>
    </source>
</evidence>
<dbReference type="GO" id="GO:0006508">
    <property type="term" value="P:proteolysis"/>
    <property type="evidence" value="ECO:0007669"/>
    <property type="project" value="InterPro"/>
</dbReference>
<accession>A0AAV0CEZ1</accession>
<evidence type="ECO:0000313" key="2">
    <source>
        <dbReference type="EMBL" id="CAH9073747.1"/>
    </source>
</evidence>
<dbReference type="Pfam" id="PF13365">
    <property type="entry name" value="Trypsin_2"/>
    <property type="match status" value="1"/>
</dbReference>
<dbReference type="PRINTS" id="PR00834">
    <property type="entry name" value="PROTEASES2C"/>
</dbReference>
<protein>
    <recommendedName>
        <fullName evidence="4">Trypsin-like serine protease</fullName>
    </recommendedName>
</protein>
<reference evidence="2" key="1">
    <citation type="submission" date="2022-07" db="EMBL/GenBank/DDBJ databases">
        <authorList>
            <person name="Macas J."/>
            <person name="Novak P."/>
            <person name="Neumann P."/>
        </authorList>
    </citation>
    <scope>NUCLEOTIDE SEQUENCE</scope>
</reference>
<dbReference type="PANTHER" id="PTHR22939">
    <property type="entry name" value="SERINE PROTEASE FAMILY S1C HTRA-RELATED"/>
    <property type="match status" value="1"/>
</dbReference>
<proteinExistence type="inferred from homology"/>
<dbReference type="SUPFAM" id="SSF50494">
    <property type="entry name" value="Trypsin-like serine proteases"/>
    <property type="match status" value="1"/>
</dbReference>
<dbReference type="Gene3D" id="2.40.10.120">
    <property type="match status" value="1"/>
</dbReference>
<comment type="caution">
    <text evidence="2">The sequence shown here is derived from an EMBL/GenBank/DDBJ whole genome shotgun (WGS) entry which is preliminary data.</text>
</comment>
<keyword evidence="3" id="KW-1185">Reference proteome</keyword>
<evidence type="ECO:0000313" key="3">
    <source>
        <dbReference type="Proteomes" id="UP001152523"/>
    </source>
</evidence>
<organism evidence="2 3">
    <name type="scientific">Cuscuta epithymum</name>
    <dbReference type="NCBI Taxonomy" id="186058"/>
    <lineage>
        <taxon>Eukaryota</taxon>
        <taxon>Viridiplantae</taxon>
        <taxon>Streptophyta</taxon>
        <taxon>Embryophyta</taxon>
        <taxon>Tracheophyta</taxon>
        <taxon>Spermatophyta</taxon>
        <taxon>Magnoliopsida</taxon>
        <taxon>eudicotyledons</taxon>
        <taxon>Gunneridae</taxon>
        <taxon>Pentapetalae</taxon>
        <taxon>asterids</taxon>
        <taxon>lamiids</taxon>
        <taxon>Solanales</taxon>
        <taxon>Convolvulaceae</taxon>
        <taxon>Cuscuteae</taxon>
        <taxon>Cuscuta</taxon>
        <taxon>Cuscuta subgen. Cuscuta</taxon>
    </lineage>
</organism>
<gene>
    <name evidence="2" type="ORF">CEPIT_LOCUS4728</name>
</gene>
<dbReference type="GO" id="GO:0004252">
    <property type="term" value="F:serine-type endopeptidase activity"/>
    <property type="evidence" value="ECO:0007669"/>
    <property type="project" value="InterPro"/>
</dbReference>
<name>A0AAV0CEZ1_9ASTE</name>
<comment type="similarity">
    <text evidence="1">Belongs to the peptidase S1C family.</text>
</comment>